<evidence type="ECO:0000256" key="1">
    <source>
        <dbReference type="PROSITE-ProRule" id="PRU00182"/>
    </source>
</evidence>
<keyword evidence="1" id="KW-0694">RNA-binding</keyword>
<proteinExistence type="predicted"/>
<dbReference type="AlphaFoldDB" id="A0A1I1SQT1"/>
<evidence type="ECO:0000313" key="2">
    <source>
        <dbReference type="EMBL" id="SFD48839.1"/>
    </source>
</evidence>
<reference evidence="3" key="1">
    <citation type="submission" date="2016-10" db="EMBL/GenBank/DDBJ databases">
        <authorList>
            <person name="Varghese N."/>
            <person name="Submissions S."/>
        </authorList>
    </citation>
    <scope>NUCLEOTIDE SEQUENCE [LARGE SCALE GENOMIC DNA]</scope>
    <source>
        <strain evidence="3">R-53102</strain>
    </source>
</reference>
<gene>
    <name evidence="2" type="ORF">SAMN04487792_1072</name>
</gene>
<organism evidence="2 3">
    <name type="scientific">Lactobacillus bombicola</name>
    <dbReference type="NCBI Taxonomy" id="1505723"/>
    <lineage>
        <taxon>Bacteria</taxon>
        <taxon>Bacillati</taxon>
        <taxon>Bacillota</taxon>
        <taxon>Bacilli</taxon>
        <taxon>Lactobacillales</taxon>
        <taxon>Lactobacillaceae</taxon>
        <taxon>Lactobacillus</taxon>
    </lineage>
</organism>
<dbReference type="GO" id="GO:0003723">
    <property type="term" value="F:RNA binding"/>
    <property type="evidence" value="ECO:0007669"/>
    <property type="project" value="UniProtKB-KW"/>
</dbReference>
<dbReference type="NCBIfam" id="TIGR02988">
    <property type="entry name" value="YaaA_near_RecF"/>
    <property type="match status" value="1"/>
</dbReference>
<dbReference type="SUPFAM" id="SSF55174">
    <property type="entry name" value="Alpha-L RNA-binding motif"/>
    <property type="match status" value="1"/>
</dbReference>
<dbReference type="InterPro" id="IPR014330">
    <property type="entry name" value="RNA-bd_S4-rel_YaaA"/>
</dbReference>
<dbReference type="PROSITE" id="PS50889">
    <property type="entry name" value="S4"/>
    <property type="match status" value="1"/>
</dbReference>
<dbReference type="Pfam" id="PF13275">
    <property type="entry name" value="S4_2"/>
    <property type="match status" value="1"/>
</dbReference>
<dbReference type="InterPro" id="IPR036986">
    <property type="entry name" value="S4_RNA-bd_sf"/>
</dbReference>
<dbReference type="Gene3D" id="3.10.290.10">
    <property type="entry name" value="RNA-binding S4 domain"/>
    <property type="match status" value="1"/>
</dbReference>
<dbReference type="Proteomes" id="UP000199599">
    <property type="component" value="Unassembled WGS sequence"/>
</dbReference>
<protein>
    <submittedName>
        <fullName evidence="2">Ribosome-associated protein</fullName>
    </submittedName>
</protein>
<dbReference type="STRING" id="1505723.SAMN04487792_1072"/>
<name>A0A1I1SQT1_9LACO</name>
<accession>A0A1I1SQT1</accession>
<dbReference type="EMBL" id="FOMN01000005">
    <property type="protein sequence ID" value="SFD48839.1"/>
    <property type="molecule type" value="Genomic_DNA"/>
</dbReference>
<evidence type="ECO:0000313" key="3">
    <source>
        <dbReference type="Proteomes" id="UP000199599"/>
    </source>
</evidence>
<sequence>MVKVDIIKEFKVKGEYITLSQFLKEESIISSGGQAKWYLQENPVFLNGVKENRRGKKIRPDDQVKIADETYKFR</sequence>